<proteinExistence type="predicted"/>
<name>A0A1R2BFA3_9CILI</name>
<keyword evidence="4" id="KW-1185">Reference proteome</keyword>
<reference evidence="3 4" key="1">
    <citation type="submission" date="2016-11" db="EMBL/GenBank/DDBJ databases">
        <title>The macronuclear genome of Stentor coeruleus: a giant cell with tiny introns.</title>
        <authorList>
            <person name="Slabodnick M."/>
            <person name="Ruby J.G."/>
            <person name="Reiff S.B."/>
            <person name="Swart E.C."/>
            <person name="Gosai S."/>
            <person name="Prabakaran S."/>
            <person name="Witkowska E."/>
            <person name="Larue G.E."/>
            <person name="Fisher S."/>
            <person name="Freeman R.M."/>
            <person name="Gunawardena J."/>
            <person name="Chu W."/>
            <person name="Stover N.A."/>
            <person name="Gregory B.D."/>
            <person name="Nowacki M."/>
            <person name="Derisi J."/>
            <person name="Roy S.W."/>
            <person name="Marshall W.F."/>
            <person name="Sood P."/>
        </authorList>
    </citation>
    <scope>NUCLEOTIDE SEQUENCE [LARGE SCALE GENOMIC DNA]</scope>
    <source>
        <strain evidence="3">WM001</strain>
    </source>
</reference>
<organism evidence="3 4">
    <name type="scientific">Stentor coeruleus</name>
    <dbReference type="NCBI Taxonomy" id="5963"/>
    <lineage>
        <taxon>Eukaryota</taxon>
        <taxon>Sar</taxon>
        <taxon>Alveolata</taxon>
        <taxon>Ciliophora</taxon>
        <taxon>Postciliodesmatophora</taxon>
        <taxon>Heterotrichea</taxon>
        <taxon>Heterotrichida</taxon>
        <taxon>Stentoridae</taxon>
        <taxon>Stentor</taxon>
    </lineage>
</organism>
<evidence type="ECO:0000256" key="1">
    <source>
        <dbReference type="SAM" id="Coils"/>
    </source>
</evidence>
<protein>
    <submittedName>
        <fullName evidence="3">Uncharacterized protein</fullName>
    </submittedName>
</protein>
<dbReference type="AlphaFoldDB" id="A0A1R2BFA3"/>
<feature type="coiled-coil region" evidence="1">
    <location>
        <begin position="86"/>
        <end position="170"/>
    </location>
</feature>
<evidence type="ECO:0000313" key="3">
    <source>
        <dbReference type="EMBL" id="OMJ75404.1"/>
    </source>
</evidence>
<evidence type="ECO:0000313" key="4">
    <source>
        <dbReference type="Proteomes" id="UP000187209"/>
    </source>
</evidence>
<gene>
    <name evidence="3" type="ORF">SteCoe_25443</name>
</gene>
<keyword evidence="1" id="KW-0175">Coiled coil</keyword>
<dbReference type="EMBL" id="MPUH01000692">
    <property type="protein sequence ID" value="OMJ75404.1"/>
    <property type="molecule type" value="Genomic_DNA"/>
</dbReference>
<sequence length="259" mass="30585">MRLPAYHKTNIESNESKPLKRKAKDFESEQTQSPKSNRKRVSFGPSQTINYPVPTIEKIKDHQFETELQKCEEELFYYQNEDKTFLDQVKKNNSELGNMLSQLKTQMGIPITRTENELQTLYDLLSEEQQLADDMEKENQNYYTKITLAINELEENLRNVSNENNTEKKHEILSRVMTKQKHQQYKFIMNMFKYSGITVQRTTESYKISYKKNNYSLTSMPSSFVIMVTHDPLNLFQPGVHKIPAIQLKYLTYRLLGEK</sequence>
<accession>A0A1R2BFA3</accession>
<dbReference type="Proteomes" id="UP000187209">
    <property type="component" value="Unassembled WGS sequence"/>
</dbReference>
<comment type="caution">
    <text evidence="3">The sequence shown here is derived from an EMBL/GenBank/DDBJ whole genome shotgun (WGS) entry which is preliminary data.</text>
</comment>
<feature type="region of interest" description="Disordered" evidence="2">
    <location>
        <begin position="1"/>
        <end position="48"/>
    </location>
</feature>
<evidence type="ECO:0000256" key="2">
    <source>
        <dbReference type="SAM" id="MobiDB-lite"/>
    </source>
</evidence>